<evidence type="ECO:0000256" key="1">
    <source>
        <dbReference type="ARBA" id="ARBA00022491"/>
    </source>
</evidence>
<keyword evidence="9" id="KW-1185">Reference proteome</keyword>
<dbReference type="Gene3D" id="1.10.10.10">
    <property type="entry name" value="Winged helix-like DNA-binding domain superfamily/Winged helix DNA-binding domain"/>
    <property type="match status" value="1"/>
</dbReference>
<gene>
    <name evidence="5" type="primary">hrcA</name>
    <name evidence="8" type="ORF">J2S39_001651</name>
</gene>
<dbReference type="PANTHER" id="PTHR34824">
    <property type="entry name" value="HEAT-INDUCIBLE TRANSCRIPTION REPRESSOR HRCA"/>
    <property type="match status" value="1"/>
</dbReference>
<feature type="domain" description="HTH deoR-type" evidence="7">
    <location>
        <begin position="16"/>
        <end position="62"/>
    </location>
</feature>
<dbReference type="InterPro" id="IPR001034">
    <property type="entry name" value="DeoR_HTH"/>
</dbReference>
<dbReference type="Pfam" id="PF08220">
    <property type="entry name" value="HTH_DeoR"/>
    <property type="match status" value="1"/>
</dbReference>
<evidence type="ECO:0000313" key="9">
    <source>
        <dbReference type="Proteomes" id="UP001180840"/>
    </source>
</evidence>
<comment type="similarity">
    <text evidence="5">Belongs to the HrcA family.</text>
</comment>
<name>A0ABU1ZYY9_9CORY</name>
<sequence>MAGTTDKRRADVLRAIIADYIAEQEPVGSKALLERHKLNVSSATIRNDMAVLESEGFITQEHASSGRVPTEKGYRAFVDTLHEVKPLSSPERRAIVSFLEGGVDLEDVLRRSVQLLAQLTHQAAVIQVPTLKTSRVRHCEVVALSPIRLLLVLITDNGRVDQRNVELDDVIEPGQVQRLKEMLNNALAHKTMAQASTCLAELALSSPPDMAHHVLKAATTLIETLVEQPSDRLIMAGASNLTRLARDFPAGLAEVIDALEEQVVVLKLMADLPELGNVSVLIGEENEDAQLHSTSVVTTAYGSLDDGPLGGLGVVGPTYMDYSGTISKVSAVARYVGRILGSE</sequence>
<evidence type="ECO:0000256" key="4">
    <source>
        <dbReference type="ARBA" id="ARBA00023163"/>
    </source>
</evidence>
<evidence type="ECO:0000259" key="7">
    <source>
        <dbReference type="Pfam" id="PF08220"/>
    </source>
</evidence>
<dbReference type="Proteomes" id="UP001180840">
    <property type="component" value="Unassembled WGS sequence"/>
</dbReference>
<dbReference type="PANTHER" id="PTHR34824:SF1">
    <property type="entry name" value="HEAT-INDUCIBLE TRANSCRIPTION REPRESSOR HRCA"/>
    <property type="match status" value="1"/>
</dbReference>
<reference evidence="8" key="1">
    <citation type="submission" date="2023-07" db="EMBL/GenBank/DDBJ databases">
        <title>Sequencing the genomes of 1000 actinobacteria strains.</title>
        <authorList>
            <person name="Klenk H.-P."/>
        </authorList>
    </citation>
    <scope>NUCLEOTIDE SEQUENCE</scope>
    <source>
        <strain evidence="8">DSM 107476</strain>
    </source>
</reference>
<dbReference type="InterPro" id="IPR036388">
    <property type="entry name" value="WH-like_DNA-bd_sf"/>
</dbReference>
<evidence type="ECO:0000313" key="8">
    <source>
        <dbReference type="EMBL" id="MDR7329975.1"/>
    </source>
</evidence>
<organism evidence="8 9">
    <name type="scientific">Corynebacterium guangdongense</name>
    <dbReference type="NCBI Taxonomy" id="1783348"/>
    <lineage>
        <taxon>Bacteria</taxon>
        <taxon>Bacillati</taxon>
        <taxon>Actinomycetota</taxon>
        <taxon>Actinomycetes</taxon>
        <taxon>Mycobacteriales</taxon>
        <taxon>Corynebacteriaceae</taxon>
        <taxon>Corynebacterium</taxon>
    </lineage>
</organism>
<proteinExistence type="inferred from homology"/>
<dbReference type="Gene3D" id="3.30.450.40">
    <property type="match status" value="1"/>
</dbReference>
<evidence type="ECO:0000256" key="5">
    <source>
        <dbReference type="HAMAP-Rule" id="MF_00081"/>
    </source>
</evidence>
<dbReference type="HAMAP" id="MF_00081">
    <property type="entry name" value="HrcA"/>
    <property type="match status" value="1"/>
</dbReference>
<keyword evidence="3 5" id="KW-0346">Stress response</keyword>
<dbReference type="InterPro" id="IPR023120">
    <property type="entry name" value="WHTH_transcript_rep_HrcA_IDD"/>
</dbReference>
<dbReference type="InterPro" id="IPR021153">
    <property type="entry name" value="HrcA_C"/>
</dbReference>
<accession>A0ABU1ZYY9</accession>
<dbReference type="InterPro" id="IPR002571">
    <property type="entry name" value="HrcA"/>
</dbReference>
<dbReference type="EMBL" id="JAVDXZ010000001">
    <property type="protein sequence ID" value="MDR7329975.1"/>
    <property type="molecule type" value="Genomic_DNA"/>
</dbReference>
<protein>
    <recommendedName>
        <fullName evidence="5">Heat-inducible transcription repressor HrcA</fullName>
    </recommendedName>
</protein>
<evidence type="ECO:0000259" key="6">
    <source>
        <dbReference type="Pfam" id="PF01628"/>
    </source>
</evidence>
<evidence type="ECO:0000256" key="3">
    <source>
        <dbReference type="ARBA" id="ARBA00023016"/>
    </source>
</evidence>
<dbReference type="InterPro" id="IPR029016">
    <property type="entry name" value="GAF-like_dom_sf"/>
</dbReference>
<dbReference type="InterPro" id="IPR036390">
    <property type="entry name" value="WH_DNA-bd_sf"/>
</dbReference>
<evidence type="ECO:0000256" key="2">
    <source>
        <dbReference type="ARBA" id="ARBA00023015"/>
    </source>
</evidence>
<dbReference type="NCBIfam" id="TIGR00331">
    <property type="entry name" value="hrcA"/>
    <property type="match status" value="1"/>
</dbReference>
<keyword evidence="2 5" id="KW-0805">Transcription regulation</keyword>
<keyword evidence="4 5" id="KW-0804">Transcription</keyword>
<comment type="function">
    <text evidence="5">Negative regulator of class I heat shock genes (grpE-dnaK-dnaJ and groELS operons). Prevents heat-shock induction of these operons.</text>
</comment>
<comment type="caution">
    <text evidence="8">The sequence shown here is derived from an EMBL/GenBank/DDBJ whole genome shotgun (WGS) entry which is preliminary data.</text>
</comment>
<dbReference type="Pfam" id="PF01628">
    <property type="entry name" value="HrcA"/>
    <property type="match status" value="1"/>
</dbReference>
<dbReference type="RefSeq" id="WP_290195244.1">
    <property type="nucleotide sequence ID" value="NZ_CP047654.1"/>
</dbReference>
<keyword evidence="1 5" id="KW-0678">Repressor</keyword>
<dbReference type="SUPFAM" id="SSF46785">
    <property type="entry name" value="Winged helix' DNA-binding domain"/>
    <property type="match status" value="1"/>
</dbReference>
<dbReference type="Gene3D" id="3.30.390.60">
    <property type="entry name" value="Heat-inducible transcription repressor hrca homolog, domain 3"/>
    <property type="match status" value="1"/>
</dbReference>
<dbReference type="PIRSF" id="PIRSF005485">
    <property type="entry name" value="HrcA"/>
    <property type="match status" value="1"/>
</dbReference>
<feature type="domain" description="Heat-inducible transcription repressor HrcA C-terminal" evidence="6">
    <location>
        <begin position="106"/>
        <end position="326"/>
    </location>
</feature>
<dbReference type="SUPFAM" id="SSF55781">
    <property type="entry name" value="GAF domain-like"/>
    <property type="match status" value="1"/>
</dbReference>